<accession>A0ABS2CW42</accession>
<evidence type="ECO:0000313" key="1">
    <source>
        <dbReference type="EMBL" id="MBM6499168.1"/>
    </source>
</evidence>
<dbReference type="EMBL" id="JACSOD020000470">
    <property type="protein sequence ID" value="MBM6499168.1"/>
    <property type="molecule type" value="Genomic_DNA"/>
</dbReference>
<comment type="caution">
    <text evidence="1">The sequence shown here is derived from an EMBL/GenBank/DDBJ whole genome shotgun (WGS) entry which is preliminary data.</text>
</comment>
<dbReference type="Proteomes" id="UP000759529">
    <property type="component" value="Unassembled WGS sequence"/>
</dbReference>
<organism evidence="1 2">
    <name type="scientific">Flavobacterium macrobrachii</name>
    <dbReference type="NCBI Taxonomy" id="591204"/>
    <lineage>
        <taxon>Bacteria</taxon>
        <taxon>Pseudomonadati</taxon>
        <taxon>Bacteroidota</taxon>
        <taxon>Flavobacteriia</taxon>
        <taxon>Flavobacteriales</taxon>
        <taxon>Flavobacteriaceae</taxon>
        <taxon>Flavobacterium</taxon>
    </lineage>
</organism>
<proteinExistence type="predicted"/>
<evidence type="ECO:0000313" key="2">
    <source>
        <dbReference type="Proteomes" id="UP000759529"/>
    </source>
</evidence>
<name>A0ABS2CW42_9FLAO</name>
<gene>
    <name evidence="1" type="ORF">H9X54_007625</name>
</gene>
<sequence>MSTINYNYKIAYKLDENGNRIIEFTQKELSSGGNAISIDIPENDLPIVVSKLSNIYSIIDEPIIPFDEKKEEIFLEPNIIQTLVALFLSGVTVKDLSTQYNYPEEIIKSHLEHKGIVIFDEI</sequence>
<protein>
    <submittedName>
        <fullName evidence="1">Uncharacterized protein</fullName>
    </submittedName>
</protein>
<dbReference type="RefSeq" id="WP_187656390.1">
    <property type="nucleotide sequence ID" value="NZ_JACSOD020000470.1"/>
</dbReference>
<reference evidence="1 2" key="1">
    <citation type="submission" date="2021-02" db="EMBL/GenBank/DDBJ databases">
        <authorList>
            <person name="Jung H.S."/>
            <person name="Chun B.H."/>
            <person name="Jeon C.O."/>
        </authorList>
    </citation>
    <scope>NUCLEOTIDE SEQUENCE [LARGE SCALE GENOMIC DNA]</scope>
    <source>
        <strain evidence="1 2">LMG 25203</strain>
    </source>
</reference>
<keyword evidence="2" id="KW-1185">Reference proteome</keyword>